<feature type="domain" description="Protein kinase" evidence="5">
    <location>
        <begin position="13"/>
        <end position="264"/>
    </location>
</feature>
<dbReference type="GO" id="GO:0005524">
    <property type="term" value="F:ATP binding"/>
    <property type="evidence" value="ECO:0007669"/>
    <property type="project" value="UniProtKB-UniRule"/>
</dbReference>
<keyword evidence="4" id="KW-0723">Serine/threonine-protein kinase</keyword>
<evidence type="ECO:0000256" key="2">
    <source>
        <dbReference type="ARBA" id="ARBA00022840"/>
    </source>
</evidence>
<keyword evidence="1 3" id="KW-0547">Nucleotide-binding</keyword>
<dbReference type="GeneID" id="94833327"/>
<keyword evidence="2 3" id="KW-0067">ATP-binding</keyword>
<reference evidence="6" key="1">
    <citation type="submission" date="2016-10" db="EMBL/GenBank/DDBJ databases">
        <authorList>
            <person name="Benchimol M."/>
            <person name="Almeida L.G."/>
            <person name="Vasconcelos A.T."/>
            <person name="Perreira-Neves A."/>
            <person name="Rosa I.A."/>
            <person name="Tasca T."/>
            <person name="Bogo M.R."/>
            <person name="de Souza W."/>
        </authorList>
    </citation>
    <scope>NUCLEOTIDE SEQUENCE [LARGE SCALE GENOMIC DNA]</scope>
    <source>
        <strain evidence="6">K</strain>
    </source>
</reference>
<dbReference type="AlphaFoldDB" id="A0A1J4KRD6"/>
<evidence type="ECO:0000256" key="3">
    <source>
        <dbReference type="PROSITE-ProRule" id="PRU10141"/>
    </source>
</evidence>
<dbReference type="SUPFAM" id="SSF56112">
    <property type="entry name" value="Protein kinase-like (PK-like)"/>
    <property type="match status" value="1"/>
</dbReference>
<dbReference type="EMBL" id="MLAK01000461">
    <property type="protein sequence ID" value="OHT13849.1"/>
    <property type="molecule type" value="Genomic_DNA"/>
</dbReference>
<feature type="binding site" evidence="3">
    <location>
        <position position="44"/>
    </location>
    <ligand>
        <name>ATP</name>
        <dbReference type="ChEBI" id="CHEBI:30616"/>
    </ligand>
</feature>
<keyword evidence="7" id="KW-1185">Reference proteome</keyword>
<dbReference type="InterPro" id="IPR017441">
    <property type="entry name" value="Protein_kinase_ATP_BS"/>
</dbReference>
<dbReference type="InterPro" id="IPR011009">
    <property type="entry name" value="Kinase-like_dom_sf"/>
</dbReference>
<comment type="similarity">
    <text evidence="4">Belongs to the protein kinase superfamily.</text>
</comment>
<dbReference type="Gene3D" id="1.10.510.10">
    <property type="entry name" value="Transferase(Phosphotransferase) domain 1"/>
    <property type="match status" value="1"/>
</dbReference>
<dbReference type="PANTHER" id="PTHR24362:SF309">
    <property type="entry name" value="PROTEIN KINASE DOMAIN-CONTAINING PROTEIN"/>
    <property type="match status" value="1"/>
</dbReference>
<comment type="caution">
    <text evidence="6">The sequence shown here is derived from an EMBL/GenBank/DDBJ whole genome shotgun (WGS) entry which is preliminary data.</text>
</comment>
<dbReference type="PANTHER" id="PTHR24362">
    <property type="entry name" value="SERINE/THREONINE-PROTEIN KINASE NEK"/>
    <property type="match status" value="1"/>
</dbReference>
<dbReference type="PROSITE" id="PS00107">
    <property type="entry name" value="PROTEIN_KINASE_ATP"/>
    <property type="match status" value="1"/>
</dbReference>
<evidence type="ECO:0000256" key="4">
    <source>
        <dbReference type="RuleBase" id="RU000304"/>
    </source>
</evidence>
<dbReference type="OrthoDB" id="4062651at2759"/>
<evidence type="ECO:0000259" key="5">
    <source>
        <dbReference type="PROSITE" id="PS50011"/>
    </source>
</evidence>
<proteinExistence type="inferred from homology"/>
<dbReference type="RefSeq" id="XP_068366985.1">
    <property type="nucleotide sequence ID" value="XM_068498623.1"/>
</dbReference>
<evidence type="ECO:0000313" key="7">
    <source>
        <dbReference type="Proteomes" id="UP000179807"/>
    </source>
</evidence>
<name>A0A1J4KRD6_9EUKA</name>
<sequence>MNLPSLPFRINQYIFKQAIGSGGFGSIYLVQNMNYSNEIFFAAKMIPLNKNPQFELNVLMGLSHPNILRIFDSFVYMDKMVMILEYCDSGSLADLIDVDNNRNFLPTNFFGCFAIQAVDGLCYMHQHNIAHRDIKPQNLLLTDGNRLKIADFGLSINVLDDILERPKGMSFLYAPQELWNSHESRFYDPIKGDIWSLGITFFELIVGHLPWKGCDRDEIKKEITSALIDFDEVPDMQVRRLLFKMLNVNPENRIDIFMVKDMLLQIVARPKPRIKLIPMTHYKTQPRHNQSVPLTFSRVKFGRTSKAKNMNLERRMSITLTQPKF</sequence>
<dbReference type="InterPro" id="IPR000719">
    <property type="entry name" value="Prot_kinase_dom"/>
</dbReference>
<keyword evidence="6" id="KW-0418">Kinase</keyword>
<dbReference type="VEuPathDB" id="TrichDB:TRFO_15853"/>
<dbReference type="Pfam" id="PF00069">
    <property type="entry name" value="Pkinase"/>
    <property type="match status" value="1"/>
</dbReference>
<gene>
    <name evidence="6" type="ORF">TRFO_15853</name>
</gene>
<organism evidence="6 7">
    <name type="scientific">Tritrichomonas foetus</name>
    <dbReference type="NCBI Taxonomy" id="1144522"/>
    <lineage>
        <taxon>Eukaryota</taxon>
        <taxon>Metamonada</taxon>
        <taxon>Parabasalia</taxon>
        <taxon>Tritrichomonadida</taxon>
        <taxon>Tritrichomonadidae</taxon>
        <taxon>Tritrichomonas</taxon>
    </lineage>
</organism>
<dbReference type="SMART" id="SM00220">
    <property type="entry name" value="S_TKc"/>
    <property type="match status" value="1"/>
</dbReference>
<accession>A0A1J4KRD6</accession>
<dbReference type="PROSITE" id="PS00108">
    <property type="entry name" value="PROTEIN_KINASE_ST"/>
    <property type="match status" value="1"/>
</dbReference>
<dbReference type="PROSITE" id="PS50011">
    <property type="entry name" value="PROTEIN_KINASE_DOM"/>
    <property type="match status" value="1"/>
</dbReference>
<protein>
    <submittedName>
        <fullName evidence="6">Aurora/IPL1-related protein kinase 2</fullName>
    </submittedName>
</protein>
<evidence type="ECO:0000256" key="1">
    <source>
        <dbReference type="ARBA" id="ARBA00022741"/>
    </source>
</evidence>
<dbReference type="Proteomes" id="UP000179807">
    <property type="component" value="Unassembled WGS sequence"/>
</dbReference>
<keyword evidence="6" id="KW-0808">Transferase</keyword>
<dbReference type="InterPro" id="IPR008271">
    <property type="entry name" value="Ser/Thr_kinase_AS"/>
</dbReference>
<evidence type="ECO:0000313" key="6">
    <source>
        <dbReference type="EMBL" id="OHT13849.1"/>
    </source>
</evidence>
<dbReference type="GO" id="GO:0004674">
    <property type="term" value="F:protein serine/threonine kinase activity"/>
    <property type="evidence" value="ECO:0007669"/>
    <property type="project" value="UniProtKB-KW"/>
</dbReference>